<name>A0AA47J154_9LACT</name>
<protein>
    <submittedName>
        <fullName evidence="2">Uncharacterized protein</fullName>
    </submittedName>
</protein>
<keyword evidence="1" id="KW-1133">Transmembrane helix</keyword>
<reference evidence="2" key="1">
    <citation type="submission" date="2022-12" db="EMBL/GenBank/DDBJ databases">
        <title>Whole genome sequence analysis of a duck derived balloon bacteium Aerococcus urinaeequi henan2020.</title>
        <authorList>
            <person name="Zhang H."/>
            <person name="Qiao H.X."/>
            <person name="Bian C.Z."/>
            <person name="Shu J.C."/>
        </authorList>
    </citation>
    <scope>NUCLEOTIDE SEQUENCE</scope>
    <source>
        <strain evidence="2">2020-HN-1</strain>
    </source>
</reference>
<proteinExistence type="predicted"/>
<gene>
    <name evidence="2" type="ORF">OZ415_07600</name>
</gene>
<dbReference type="EMBL" id="CP114063">
    <property type="protein sequence ID" value="WAT24112.1"/>
    <property type="molecule type" value="Genomic_DNA"/>
</dbReference>
<keyword evidence="1" id="KW-0472">Membrane</keyword>
<evidence type="ECO:0000256" key="1">
    <source>
        <dbReference type="SAM" id="Phobius"/>
    </source>
</evidence>
<dbReference type="RefSeq" id="WP_269104681.1">
    <property type="nucleotide sequence ID" value="NZ_CP114063.1"/>
</dbReference>
<organism evidence="2 3">
    <name type="scientific">Aerococcus urinaeequi</name>
    <dbReference type="NCBI Taxonomy" id="51665"/>
    <lineage>
        <taxon>Bacteria</taxon>
        <taxon>Bacillati</taxon>
        <taxon>Bacillota</taxon>
        <taxon>Bacilli</taxon>
        <taxon>Lactobacillales</taxon>
        <taxon>Aerococcaceae</taxon>
        <taxon>Aerococcus</taxon>
    </lineage>
</organism>
<feature type="transmembrane region" description="Helical" evidence="1">
    <location>
        <begin position="17"/>
        <end position="36"/>
    </location>
</feature>
<accession>A0AA47J154</accession>
<sequence length="351" mass="39405">MQLWIEIQRFLKDNIKIIAIFGIIFALVLGGLGAFMTGSSNNAPEGLEALEEEAIETAVAFDFYIEDAEGNMYTNEGIIEEYFRSPNVLEMLNSDAGIDLKQIELENYEKNQQVLSNFLPAELMEQSQIISVTQSNSTGLLTFVASSDDKSLNEKLATYYYGKLSSIPFVDEDNLYVFDGPYNVKDKQIDEEEEETGISIKSLIKYAVIGIILGIVVGIGLALINALFGKKLNYAFGYAIDDSLDFMIYDEKLNNSDEIANFVNFPYFKNKVILSENGKGLNVSDIQEKISENDFKVIPNIADDSVKNLTTESTEVIMVVLPNETSRKWFNTQIKLMKLDNLSLKIIQVNE</sequence>
<dbReference type="Proteomes" id="UP001164714">
    <property type="component" value="Chromosome"/>
</dbReference>
<keyword evidence="1" id="KW-0812">Transmembrane</keyword>
<dbReference type="AlphaFoldDB" id="A0AA47J154"/>
<evidence type="ECO:0000313" key="3">
    <source>
        <dbReference type="Proteomes" id="UP001164714"/>
    </source>
</evidence>
<evidence type="ECO:0000313" key="2">
    <source>
        <dbReference type="EMBL" id="WAT24112.1"/>
    </source>
</evidence>
<feature type="transmembrane region" description="Helical" evidence="1">
    <location>
        <begin position="206"/>
        <end position="228"/>
    </location>
</feature>